<dbReference type="STRING" id="1385514.N782_18025"/>
<proteinExistence type="predicted"/>
<keyword evidence="1" id="KW-0472">Membrane</keyword>
<organism evidence="2 3">
    <name type="scientific">Pontibacillus yanchengensis Y32</name>
    <dbReference type="NCBI Taxonomy" id="1385514"/>
    <lineage>
        <taxon>Bacteria</taxon>
        <taxon>Bacillati</taxon>
        <taxon>Bacillota</taxon>
        <taxon>Bacilli</taxon>
        <taxon>Bacillales</taxon>
        <taxon>Bacillaceae</taxon>
        <taxon>Pontibacillus</taxon>
    </lineage>
</organism>
<evidence type="ECO:0000256" key="1">
    <source>
        <dbReference type="SAM" id="Phobius"/>
    </source>
</evidence>
<feature type="transmembrane region" description="Helical" evidence="1">
    <location>
        <begin position="29"/>
        <end position="49"/>
    </location>
</feature>
<keyword evidence="1" id="KW-1133">Transmembrane helix</keyword>
<accession>A0A0A2TQL3</accession>
<sequence>MLLILYFMDTTYDNLQEAYRKNDESMFRLSYFMSFLGFIFGTLIEWRGIKQLLQRNVNPSWLLLLVAIALTFFSFIPSVVWGEWYGGINPFYIDMFLFPERNLVLTVLSGILVIRSLTYDRTK</sequence>
<feature type="transmembrane region" description="Helical" evidence="1">
    <location>
        <begin position="61"/>
        <end position="81"/>
    </location>
</feature>
<dbReference type="Proteomes" id="UP000030147">
    <property type="component" value="Unassembled WGS sequence"/>
</dbReference>
<keyword evidence="3" id="KW-1185">Reference proteome</keyword>
<evidence type="ECO:0000313" key="3">
    <source>
        <dbReference type="Proteomes" id="UP000030147"/>
    </source>
</evidence>
<feature type="transmembrane region" description="Helical" evidence="1">
    <location>
        <begin position="101"/>
        <end position="118"/>
    </location>
</feature>
<dbReference type="AlphaFoldDB" id="A0A0A2TQL3"/>
<evidence type="ECO:0000313" key="2">
    <source>
        <dbReference type="EMBL" id="KGP71600.1"/>
    </source>
</evidence>
<keyword evidence="1" id="KW-0812">Transmembrane</keyword>
<gene>
    <name evidence="2" type="ORF">N782_18025</name>
</gene>
<comment type="caution">
    <text evidence="2">The sequence shown here is derived from an EMBL/GenBank/DDBJ whole genome shotgun (WGS) entry which is preliminary data.</text>
</comment>
<dbReference type="eggNOG" id="ENOG502ZU0D">
    <property type="taxonomic scope" value="Bacteria"/>
</dbReference>
<name>A0A0A2TQL3_9BACI</name>
<protein>
    <submittedName>
        <fullName evidence="2">Uncharacterized protein</fullName>
    </submittedName>
</protein>
<reference evidence="2 3" key="1">
    <citation type="journal article" date="2015" name="Stand. Genomic Sci.">
        <title>High quality draft genome sequence of the moderately halophilic bacterium Pontibacillus yanchengensis Y32(T) and comparison among Pontibacillus genomes.</title>
        <authorList>
            <person name="Huang J."/>
            <person name="Qiao Z.X."/>
            <person name="Tang J.W."/>
            <person name="Wang G."/>
        </authorList>
    </citation>
    <scope>NUCLEOTIDE SEQUENCE [LARGE SCALE GENOMIC DNA]</scope>
    <source>
        <strain evidence="2 3">Y32</strain>
    </source>
</reference>
<dbReference type="EMBL" id="AVBF01000056">
    <property type="protein sequence ID" value="KGP71600.1"/>
    <property type="molecule type" value="Genomic_DNA"/>
</dbReference>